<dbReference type="EMBL" id="JARXIC010000006">
    <property type="protein sequence ID" value="MDQ8193874.1"/>
    <property type="molecule type" value="Genomic_DNA"/>
</dbReference>
<dbReference type="PANTHER" id="PTHR30620">
    <property type="entry name" value="PERIPLASMIC BETA-GLUCOSIDASE-RELATED"/>
    <property type="match status" value="1"/>
</dbReference>
<sequence>MMNRYDLDALVEQRLSKLSLIEKIGQLCQETAECDDRSALSERIRSGQVGSLILASTPFAGSEAQVSLTLSELNELQRIAVEESPNGIPLLYGRDIIHGHRTVFPVPLGQACTWNLDLIEACSDLAATEASRAGVHWTFSPMLDVARDPRWGRVVEGYGEDPFYVGECGAAAIRGYQNVAIGSMKEQGKLIACAKHFIGYAAAEGGRDYNTTEITQHSMSNVYLPPFERAIATGCMTVMSAFNEINGESASGSYHLISELLKQGMGFDGLVVSDWASIWEMLEHGLAAHESDAARIAMNAGVDMEMVTRCYADSLESLQATGQVSMERIDDAVRRVLRIKLAYGLFADPYTVPQPVSVVRQSQVQARKLARQMMQESVVLLKNEHGTLPLEQSEQKLLLVGPMLHEQDALLGTWAMDGNPADVCSYAMAAQAEWGSACLCMHDVNASMEEMLEFAKTAVLSASDTIVVFVGEPATRSGENHCVTDIQLPRGQIELIEGLAKLGRPLVAVVTAGRPLILDRVIACADAIIFSFHGGVESGPGLIDVLVGRVDAVGRLPVSFPKATGQIPIYYNRKRVGRPWAGEYLDMDALPQFNFGSGLSYTKFQIQEVNLSSNCYSLGCDDTLEVKVSIKNVGARSGVAQIQVYAEDLVSTRSRPKRFLVGFFRAKLKPNQNRSIKYPVPLTRLAYVVSGEERIVEPGDFKLCVGMDSNCDIEIPFSVCI</sequence>
<name>A0ABU1AGL7_9BACT</name>
<dbReference type="Pfam" id="PF00933">
    <property type="entry name" value="Glyco_hydro_3"/>
    <property type="match status" value="1"/>
</dbReference>
<dbReference type="Gene3D" id="3.40.50.1700">
    <property type="entry name" value="Glycoside hydrolase family 3 C-terminal domain"/>
    <property type="match status" value="1"/>
</dbReference>
<dbReference type="SMART" id="SM01217">
    <property type="entry name" value="Fn3_like"/>
    <property type="match status" value="1"/>
</dbReference>
<dbReference type="Pfam" id="PF14310">
    <property type="entry name" value="Fn3-like"/>
    <property type="match status" value="1"/>
</dbReference>
<evidence type="ECO:0000256" key="5">
    <source>
        <dbReference type="ARBA" id="ARBA00022801"/>
    </source>
</evidence>
<dbReference type="InterPro" id="IPR013783">
    <property type="entry name" value="Ig-like_fold"/>
</dbReference>
<organism evidence="8 9">
    <name type="scientific">Thalassobacterium sedimentorum</name>
    <dbReference type="NCBI Taxonomy" id="3041258"/>
    <lineage>
        <taxon>Bacteria</taxon>
        <taxon>Pseudomonadati</taxon>
        <taxon>Verrucomicrobiota</taxon>
        <taxon>Opitutia</taxon>
        <taxon>Puniceicoccales</taxon>
        <taxon>Coraliomargaritaceae</taxon>
        <taxon>Thalassobacterium</taxon>
    </lineage>
</organism>
<dbReference type="PANTHER" id="PTHR30620:SF16">
    <property type="entry name" value="LYSOSOMAL BETA GLUCOSIDASE"/>
    <property type="match status" value="1"/>
</dbReference>
<dbReference type="InterPro" id="IPR002772">
    <property type="entry name" value="Glyco_hydro_3_C"/>
</dbReference>
<keyword evidence="9" id="KW-1185">Reference proteome</keyword>
<evidence type="ECO:0000256" key="1">
    <source>
        <dbReference type="ARBA" id="ARBA00000448"/>
    </source>
</evidence>
<evidence type="ECO:0000256" key="2">
    <source>
        <dbReference type="ARBA" id="ARBA00005336"/>
    </source>
</evidence>
<protein>
    <recommendedName>
        <fullName evidence="3">beta-glucosidase</fullName>
        <ecNumber evidence="3">3.2.1.21</ecNumber>
    </recommendedName>
</protein>
<reference evidence="8 9" key="1">
    <citation type="submission" date="2023-04" db="EMBL/GenBank/DDBJ databases">
        <title>A novel bacteria isolated from coastal sediment.</title>
        <authorList>
            <person name="Liu X.-J."/>
            <person name="Du Z.-J."/>
        </authorList>
    </citation>
    <scope>NUCLEOTIDE SEQUENCE [LARGE SCALE GENOMIC DNA]</scope>
    <source>
        <strain evidence="8 9">SDUM461004</strain>
    </source>
</reference>
<dbReference type="InterPro" id="IPR001764">
    <property type="entry name" value="Glyco_hydro_3_N"/>
</dbReference>
<evidence type="ECO:0000256" key="4">
    <source>
        <dbReference type="ARBA" id="ARBA00022729"/>
    </source>
</evidence>
<dbReference type="InterPro" id="IPR036881">
    <property type="entry name" value="Glyco_hydro_3_C_sf"/>
</dbReference>
<proteinExistence type="inferred from homology"/>
<dbReference type="EC" id="3.2.1.21" evidence="3"/>
<dbReference type="InterPro" id="IPR036962">
    <property type="entry name" value="Glyco_hydro_3_N_sf"/>
</dbReference>
<evidence type="ECO:0000313" key="8">
    <source>
        <dbReference type="EMBL" id="MDQ8193874.1"/>
    </source>
</evidence>
<keyword evidence="4" id="KW-0732">Signal</keyword>
<comment type="caution">
    <text evidence="8">The sequence shown here is derived from an EMBL/GenBank/DDBJ whole genome shotgun (WGS) entry which is preliminary data.</text>
</comment>
<dbReference type="InterPro" id="IPR051915">
    <property type="entry name" value="Cellulose_Degrad_GH3"/>
</dbReference>
<evidence type="ECO:0000256" key="6">
    <source>
        <dbReference type="ARBA" id="ARBA00023295"/>
    </source>
</evidence>
<keyword evidence="5 8" id="KW-0378">Hydrolase</keyword>
<dbReference type="InterPro" id="IPR017853">
    <property type="entry name" value="GH"/>
</dbReference>
<keyword evidence="6" id="KW-0326">Glycosidase</keyword>
<evidence type="ECO:0000313" key="9">
    <source>
        <dbReference type="Proteomes" id="UP001243717"/>
    </source>
</evidence>
<dbReference type="Proteomes" id="UP001243717">
    <property type="component" value="Unassembled WGS sequence"/>
</dbReference>
<evidence type="ECO:0000256" key="3">
    <source>
        <dbReference type="ARBA" id="ARBA00012744"/>
    </source>
</evidence>
<dbReference type="InterPro" id="IPR026891">
    <property type="entry name" value="Fn3-like"/>
</dbReference>
<dbReference type="PRINTS" id="PR00133">
    <property type="entry name" value="GLHYDRLASE3"/>
</dbReference>
<dbReference type="Gene3D" id="2.60.40.10">
    <property type="entry name" value="Immunoglobulins"/>
    <property type="match status" value="1"/>
</dbReference>
<feature type="domain" description="Fibronectin type III-like" evidence="7">
    <location>
        <begin position="640"/>
        <end position="709"/>
    </location>
</feature>
<comment type="catalytic activity">
    <reaction evidence="1">
        <text>Hydrolysis of terminal, non-reducing beta-D-glucosyl residues with release of beta-D-glucose.</text>
        <dbReference type="EC" id="3.2.1.21"/>
    </reaction>
</comment>
<dbReference type="SUPFAM" id="SSF52279">
    <property type="entry name" value="Beta-D-glucan exohydrolase, C-terminal domain"/>
    <property type="match status" value="1"/>
</dbReference>
<dbReference type="Pfam" id="PF01915">
    <property type="entry name" value="Glyco_hydro_3_C"/>
    <property type="match status" value="1"/>
</dbReference>
<dbReference type="SUPFAM" id="SSF51445">
    <property type="entry name" value="(Trans)glycosidases"/>
    <property type="match status" value="1"/>
</dbReference>
<comment type="similarity">
    <text evidence="2">Belongs to the glycosyl hydrolase 3 family.</text>
</comment>
<dbReference type="GO" id="GO:0016787">
    <property type="term" value="F:hydrolase activity"/>
    <property type="evidence" value="ECO:0007669"/>
    <property type="project" value="UniProtKB-KW"/>
</dbReference>
<evidence type="ECO:0000259" key="7">
    <source>
        <dbReference type="SMART" id="SM01217"/>
    </source>
</evidence>
<gene>
    <name evidence="8" type="ORF">QEH59_05530</name>
</gene>
<dbReference type="RefSeq" id="WP_308984361.1">
    <property type="nucleotide sequence ID" value="NZ_JARXIC010000006.1"/>
</dbReference>
<dbReference type="Gene3D" id="3.20.20.300">
    <property type="entry name" value="Glycoside hydrolase, family 3, N-terminal domain"/>
    <property type="match status" value="1"/>
</dbReference>
<accession>A0ABU1AGL7</accession>